<dbReference type="AlphaFoldDB" id="A0A438MEV4"/>
<accession>A0A438MEV4</accession>
<sequence>MSLRKELWTAGEESFAAIADHPIPRGIWYGELPKVTLARLVAIDSLHLVDFARALSLIAAKAPTLDDLAHYAGIALGAARSAGPKRKAMLDLLREDPAAPEGERPYGDFLIAAGRDLGYPEALAAVLPRLWFHAELGKEMQRRSSPDPVYRSFIALHLHKDYLSVVESTLSRVDALEETLAEDERAAMASLFARGARFEWSVWESAQ</sequence>
<dbReference type="GO" id="GO:0005829">
    <property type="term" value="C:cytosol"/>
    <property type="evidence" value="ECO:0007669"/>
    <property type="project" value="TreeGrafter"/>
</dbReference>
<organism evidence="3 4">
    <name type="scientific">Nonomuraea polychroma</name>
    <dbReference type="NCBI Taxonomy" id="46176"/>
    <lineage>
        <taxon>Bacteria</taxon>
        <taxon>Bacillati</taxon>
        <taxon>Actinomycetota</taxon>
        <taxon>Actinomycetes</taxon>
        <taxon>Streptosporangiales</taxon>
        <taxon>Streptosporangiaceae</taxon>
        <taxon>Nonomuraea</taxon>
    </lineage>
</organism>
<evidence type="ECO:0000313" key="3">
    <source>
        <dbReference type="EMBL" id="RVX44148.1"/>
    </source>
</evidence>
<proteinExistence type="predicted"/>
<gene>
    <name evidence="3" type="ORF">EDD27_6871</name>
</gene>
<dbReference type="InterPro" id="IPR050967">
    <property type="entry name" value="Thiamine_Salvage_TenA"/>
</dbReference>
<dbReference type="SUPFAM" id="SSF48613">
    <property type="entry name" value="Heme oxygenase-like"/>
    <property type="match status" value="1"/>
</dbReference>
<dbReference type="OrthoDB" id="34166at2"/>
<dbReference type="PANTHER" id="PTHR43198">
    <property type="entry name" value="BIFUNCTIONAL TH2 PROTEIN"/>
    <property type="match status" value="1"/>
</dbReference>
<evidence type="ECO:0000259" key="2">
    <source>
        <dbReference type="Pfam" id="PF03070"/>
    </source>
</evidence>
<comment type="caution">
    <text evidence="3">The sequence shown here is derived from an EMBL/GenBank/DDBJ whole genome shotgun (WGS) entry which is preliminary data.</text>
</comment>
<dbReference type="EMBL" id="SAUN01000001">
    <property type="protein sequence ID" value="RVX44148.1"/>
    <property type="molecule type" value="Genomic_DNA"/>
</dbReference>
<evidence type="ECO:0000256" key="1">
    <source>
        <dbReference type="ARBA" id="ARBA00004948"/>
    </source>
</evidence>
<protein>
    <submittedName>
        <fullName evidence="3">Thiaminase/transcriptional activator TenA</fullName>
    </submittedName>
</protein>
<dbReference type="RefSeq" id="WP_127935972.1">
    <property type="nucleotide sequence ID" value="NZ_SAUN01000001.1"/>
</dbReference>
<comment type="pathway">
    <text evidence="1">Cofactor biosynthesis; thiamine diphosphate biosynthesis.</text>
</comment>
<feature type="domain" description="Thiaminase-2/PQQC" evidence="2">
    <location>
        <begin position="18"/>
        <end position="206"/>
    </location>
</feature>
<name>A0A438MEV4_9ACTN</name>
<dbReference type="PANTHER" id="PTHR43198:SF2">
    <property type="entry name" value="SI:CH1073-67J19.1-RELATED"/>
    <property type="match status" value="1"/>
</dbReference>
<reference evidence="3 4" key="1">
    <citation type="submission" date="2019-01" db="EMBL/GenBank/DDBJ databases">
        <title>Sequencing the genomes of 1000 actinobacteria strains.</title>
        <authorList>
            <person name="Klenk H.-P."/>
        </authorList>
    </citation>
    <scope>NUCLEOTIDE SEQUENCE [LARGE SCALE GENOMIC DNA]</scope>
    <source>
        <strain evidence="3 4">DSM 43925</strain>
    </source>
</reference>
<dbReference type="Pfam" id="PF03070">
    <property type="entry name" value="TENA_THI-4"/>
    <property type="match status" value="1"/>
</dbReference>
<dbReference type="Proteomes" id="UP000284824">
    <property type="component" value="Unassembled WGS sequence"/>
</dbReference>
<evidence type="ECO:0000313" key="4">
    <source>
        <dbReference type="Proteomes" id="UP000284824"/>
    </source>
</evidence>
<keyword evidence="4" id="KW-1185">Reference proteome</keyword>
<dbReference type="Gene3D" id="1.20.910.10">
    <property type="entry name" value="Heme oxygenase-like"/>
    <property type="match status" value="1"/>
</dbReference>
<dbReference type="InterPro" id="IPR004305">
    <property type="entry name" value="Thiaminase-2/PQQC"/>
</dbReference>
<dbReference type="InterPro" id="IPR016084">
    <property type="entry name" value="Haem_Oase-like_multi-hlx"/>
</dbReference>